<dbReference type="AlphaFoldDB" id="A0A803M489"/>
<accession>A0A803M489</accession>
<dbReference type="PANTHER" id="PTHR36332:SF1">
    <property type="entry name" value="STRESS RESPONSE PROTEIN"/>
    <property type="match status" value="1"/>
</dbReference>
<dbReference type="EnsemblPlants" id="AUR62023262-RA">
    <property type="protein sequence ID" value="AUR62023262-RA:cds"/>
    <property type="gene ID" value="AUR62023262"/>
</dbReference>
<feature type="region of interest" description="Disordered" evidence="1">
    <location>
        <begin position="139"/>
        <end position="187"/>
    </location>
</feature>
<feature type="compositionally biased region" description="Polar residues" evidence="1">
    <location>
        <begin position="38"/>
        <end position="55"/>
    </location>
</feature>
<feature type="compositionally biased region" description="Acidic residues" evidence="1">
    <location>
        <begin position="1"/>
        <end position="13"/>
    </location>
</feature>
<feature type="compositionally biased region" description="Basic residues" evidence="1">
    <location>
        <begin position="147"/>
        <end position="164"/>
    </location>
</feature>
<sequence length="187" mass="21156">YESEDSSANEIDAESGGLLENDDDSGSEKDGDQLKESLLSSKDSGETIETQTEDQSAVDDLPRCVLKSKSVFKCRLCPKIVCLNEESLKTHLKSKRHSRSQKLLNEGRLRRYLNSDGEEEVVSDDDCETHAERHARIIALAQDTSVKKSKGRQRQRQRLKRKKNPSTEPGSGQQKENRAKRRRKNAD</sequence>
<evidence type="ECO:0000256" key="1">
    <source>
        <dbReference type="SAM" id="MobiDB-lite"/>
    </source>
</evidence>
<organism evidence="3 4">
    <name type="scientific">Chenopodium quinoa</name>
    <name type="common">Quinoa</name>
    <dbReference type="NCBI Taxonomy" id="63459"/>
    <lineage>
        <taxon>Eukaryota</taxon>
        <taxon>Viridiplantae</taxon>
        <taxon>Streptophyta</taxon>
        <taxon>Embryophyta</taxon>
        <taxon>Tracheophyta</taxon>
        <taxon>Spermatophyta</taxon>
        <taxon>Magnoliopsida</taxon>
        <taxon>eudicotyledons</taxon>
        <taxon>Gunneridae</taxon>
        <taxon>Pentapetalae</taxon>
        <taxon>Caryophyllales</taxon>
        <taxon>Chenopodiaceae</taxon>
        <taxon>Chenopodioideae</taxon>
        <taxon>Atripliceae</taxon>
        <taxon>Chenopodium</taxon>
    </lineage>
</organism>
<dbReference type="Pfam" id="PF12874">
    <property type="entry name" value="zf-met"/>
    <property type="match status" value="1"/>
</dbReference>
<dbReference type="OMA" id="HEKTSMQ"/>
<evidence type="ECO:0000313" key="4">
    <source>
        <dbReference type="Proteomes" id="UP000596660"/>
    </source>
</evidence>
<evidence type="ECO:0000313" key="3">
    <source>
        <dbReference type="EnsemblPlants" id="AUR62023262-RA:cds"/>
    </source>
</evidence>
<reference evidence="3" key="2">
    <citation type="submission" date="2021-03" db="UniProtKB">
        <authorList>
            <consortium name="EnsemblPlants"/>
        </authorList>
    </citation>
    <scope>IDENTIFICATION</scope>
</reference>
<feature type="compositionally biased region" description="Basic and acidic residues" evidence="1">
    <location>
        <begin position="26"/>
        <end position="35"/>
    </location>
</feature>
<evidence type="ECO:0000259" key="2">
    <source>
        <dbReference type="Pfam" id="PF12874"/>
    </source>
</evidence>
<dbReference type="PANTHER" id="PTHR36332">
    <property type="entry name" value="STRESS RESPONSE PROTEIN"/>
    <property type="match status" value="1"/>
</dbReference>
<name>A0A803M489_CHEQI</name>
<protein>
    <recommendedName>
        <fullName evidence="2">C2H2-type domain-containing protein</fullName>
    </recommendedName>
</protein>
<reference evidence="3" key="1">
    <citation type="journal article" date="2017" name="Nature">
        <title>The genome of Chenopodium quinoa.</title>
        <authorList>
            <person name="Jarvis D.E."/>
            <person name="Ho Y.S."/>
            <person name="Lightfoot D.J."/>
            <person name="Schmoeckel S.M."/>
            <person name="Li B."/>
            <person name="Borm T.J.A."/>
            <person name="Ohyanagi H."/>
            <person name="Mineta K."/>
            <person name="Michell C.T."/>
            <person name="Saber N."/>
            <person name="Kharbatia N.M."/>
            <person name="Rupper R.R."/>
            <person name="Sharp A.R."/>
            <person name="Dally N."/>
            <person name="Boughton B.A."/>
            <person name="Woo Y.H."/>
            <person name="Gao G."/>
            <person name="Schijlen E.G.W.M."/>
            <person name="Guo X."/>
            <person name="Momin A.A."/>
            <person name="Negrao S."/>
            <person name="Al-Babili S."/>
            <person name="Gehring C."/>
            <person name="Roessner U."/>
            <person name="Jung C."/>
            <person name="Murphy K."/>
            <person name="Arold S.T."/>
            <person name="Gojobori T."/>
            <person name="van der Linden C.G."/>
            <person name="van Loo E.N."/>
            <person name="Jellen E.N."/>
            <person name="Maughan P.J."/>
            <person name="Tester M."/>
        </authorList>
    </citation>
    <scope>NUCLEOTIDE SEQUENCE [LARGE SCALE GENOMIC DNA]</scope>
    <source>
        <strain evidence="3">cv. PI 614886</strain>
    </source>
</reference>
<feature type="compositionally biased region" description="Basic residues" evidence="1">
    <location>
        <begin position="178"/>
        <end position="187"/>
    </location>
</feature>
<dbReference type="Gramene" id="AUR62023262-RA">
    <property type="protein sequence ID" value="AUR62023262-RA:cds"/>
    <property type="gene ID" value="AUR62023262"/>
</dbReference>
<feature type="region of interest" description="Disordered" evidence="1">
    <location>
        <begin position="1"/>
        <end position="57"/>
    </location>
</feature>
<keyword evidence="4" id="KW-1185">Reference proteome</keyword>
<dbReference type="InterPro" id="IPR013087">
    <property type="entry name" value="Znf_C2H2_type"/>
</dbReference>
<dbReference type="Proteomes" id="UP000596660">
    <property type="component" value="Unplaced"/>
</dbReference>
<feature type="domain" description="C2H2-type" evidence="2">
    <location>
        <begin position="72"/>
        <end position="97"/>
    </location>
</feature>
<proteinExistence type="predicted"/>